<comment type="caution">
    <text evidence="3">The sequence shown here is derived from an EMBL/GenBank/DDBJ whole genome shotgun (WGS) entry which is preliminary data.</text>
</comment>
<feature type="compositionally biased region" description="Low complexity" evidence="1">
    <location>
        <begin position="73"/>
        <end position="84"/>
    </location>
</feature>
<proteinExistence type="predicted"/>
<sequence>MNVNEPKLDFSLTEDEQNNTIVLELSVYRHMDTSLMDVDVQPTYARVSVKGKLWFSPGEVSLPLTGQRSSPEAAATSHSAQSQQQRLPSASIRCLYNTSSSSCCSFFNHTGINQVFVSLQSGAEPRVTRYNYKSGALQIFQMVLPAEVRPDGSTALRSQTTGHLVLTMPRVRTVTWPRVRTVKWPPAEGEIKVKKIVSRPIRRSRSQPEDDKRKAAGPERLEVDPGASTALDLGSIVRCQIAGRGSLEAPRAAPPPPAAAHSGFSDVFLDDPDVPPLI</sequence>
<dbReference type="InterPro" id="IPR056496">
    <property type="entry name" value="CS_DNAAF11_C"/>
</dbReference>
<evidence type="ECO:0000256" key="1">
    <source>
        <dbReference type="SAM" id="MobiDB-lite"/>
    </source>
</evidence>
<feature type="region of interest" description="Disordered" evidence="1">
    <location>
        <begin position="246"/>
        <end position="278"/>
    </location>
</feature>
<dbReference type="EMBL" id="VEVO01000001">
    <property type="protein sequence ID" value="KAF0046461.1"/>
    <property type="molecule type" value="Genomic_DNA"/>
</dbReference>
<evidence type="ECO:0000259" key="2">
    <source>
        <dbReference type="Pfam" id="PF23602"/>
    </source>
</evidence>
<feature type="region of interest" description="Disordered" evidence="1">
    <location>
        <begin position="198"/>
        <end position="227"/>
    </location>
</feature>
<feature type="compositionally biased region" description="Basic and acidic residues" evidence="1">
    <location>
        <begin position="206"/>
        <end position="223"/>
    </location>
</feature>
<accession>A0A6A4TUV9</accession>
<reference evidence="3 4" key="1">
    <citation type="submission" date="2019-06" db="EMBL/GenBank/DDBJ databases">
        <title>Draft genomes of female and male turbot (Scophthalmus maximus).</title>
        <authorList>
            <person name="Xu H."/>
            <person name="Xu X.-W."/>
            <person name="Shao C."/>
            <person name="Chen S."/>
        </authorList>
    </citation>
    <scope>NUCLEOTIDE SEQUENCE [LARGE SCALE GENOMIC DNA]</scope>
    <source>
        <strain evidence="3">Ysfricsl-2016a</strain>
        <tissue evidence="3">Blood</tissue>
    </source>
</reference>
<dbReference type="Pfam" id="PF23602">
    <property type="entry name" value="CS_DNAAF11_C"/>
    <property type="match status" value="2"/>
</dbReference>
<gene>
    <name evidence="3" type="ORF">F2P81_000094</name>
</gene>
<name>A0A6A4TUV9_SCOMX</name>
<feature type="domain" description="Dynein axonemal assembly factor 11-like CS" evidence="2">
    <location>
        <begin position="1"/>
        <end position="53"/>
    </location>
</feature>
<feature type="compositionally biased region" description="Acidic residues" evidence="1">
    <location>
        <begin position="268"/>
        <end position="278"/>
    </location>
</feature>
<organism evidence="3 4">
    <name type="scientific">Scophthalmus maximus</name>
    <name type="common">Turbot</name>
    <name type="synonym">Psetta maxima</name>
    <dbReference type="NCBI Taxonomy" id="52904"/>
    <lineage>
        <taxon>Eukaryota</taxon>
        <taxon>Metazoa</taxon>
        <taxon>Chordata</taxon>
        <taxon>Craniata</taxon>
        <taxon>Vertebrata</taxon>
        <taxon>Euteleostomi</taxon>
        <taxon>Actinopterygii</taxon>
        <taxon>Neopterygii</taxon>
        <taxon>Teleostei</taxon>
        <taxon>Neoteleostei</taxon>
        <taxon>Acanthomorphata</taxon>
        <taxon>Carangaria</taxon>
        <taxon>Pleuronectiformes</taxon>
        <taxon>Pleuronectoidei</taxon>
        <taxon>Scophthalmidae</taxon>
        <taxon>Scophthalmus</taxon>
    </lineage>
</organism>
<protein>
    <recommendedName>
        <fullName evidence="2">Dynein axonemal assembly factor 11-like CS domain-containing protein</fullName>
    </recommendedName>
</protein>
<dbReference type="AlphaFoldDB" id="A0A6A4TUV9"/>
<dbReference type="Proteomes" id="UP000438429">
    <property type="component" value="Unassembled WGS sequence"/>
</dbReference>
<evidence type="ECO:0000313" key="3">
    <source>
        <dbReference type="EMBL" id="KAF0046461.1"/>
    </source>
</evidence>
<evidence type="ECO:0000313" key="4">
    <source>
        <dbReference type="Proteomes" id="UP000438429"/>
    </source>
</evidence>
<feature type="domain" description="Dynein axonemal assembly factor 11-like CS" evidence="2">
    <location>
        <begin position="138"/>
        <end position="170"/>
    </location>
</feature>
<feature type="region of interest" description="Disordered" evidence="1">
    <location>
        <begin position="65"/>
        <end position="84"/>
    </location>
</feature>